<sequence length="125" mass="14224">MTDVNPKRLQKVHSSKDDDDDEKCQTYVITGEDHTLAGALNLMLHKNPDVRSAGYSIPHPLENKLMLQIAVRQKAKTTSDEVFKKALNDLNNQCQHILKTFEVACEMYKEKAGVNYSEDERMDVS</sequence>
<dbReference type="Gene3D" id="3.30.1360.10">
    <property type="entry name" value="RNA polymerase, RBP11-like subunit"/>
    <property type="match status" value="1"/>
</dbReference>
<dbReference type="FunCoup" id="T1FV14">
    <property type="interactions" value="709"/>
</dbReference>
<dbReference type="OMA" id="MRIQMYD"/>
<dbReference type="HAMAP" id="MF_00261">
    <property type="entry name" value="RNApol_arch_Rpo11"/>
    <property type="match status" value="1"/>
</dbReference>
<organism evidence="7 8">
    <name type="scientific">Helobdella robusta</name>
    <name type="common">Californian leech</name>
    <dbReference type="NCBI Taxonomy" id="6412"/>
    <lineage>
        <taxon>Eukaryota</taxon>
        <taxon>Metazoa</taxon>
        <taxon>Spiralia</taxon>
        <taxon>Lophotrochozoa</taxon>
        <taxon>Annelida</taxon>
        <taxon>Clitellata</taxon>
        <taxon>Hirudinea</taxon>
        <taxon>Rhynchobdellida</taxon>
        <taxon>Glossiphoniidae</taxon>
        <taxon>Helobdella</taxon>
    </lineage>
</organism>
<evidence type="ECO:0000313" key="6">
    <source>
        <dbReference type="EMBL" id="ESN95790.1"/>
    </source>
</evidence>
<keyword evidence="1" id="KW-0240">DNA-directed RNA polymerase</keyword>
<reference evidence="6 8" key="2">
    <citation type="journal article" date="2013" name="Nature">
        <title>Insights into bilaterian evolution from three spiralian genomes.</title>
        <authorList>
            <person name="Simakov O."/>
            <person name="Marletaz F."/>
            <person name="Cho S.J."/>
            <person name="Edsinger-Gonzales E."/>
            <person name="Havlak P."/>
            <person name="Hellsten U."/>
            <person name="Kuo D.H."/>
            <person name="Larsson T."/>
            <person name="Lv J."/>
            <person name="Arendt D."/>
            <person name="Savage R."/>
            <person name="Osoegawa K."/>
            <person name="de Jong P."/>
            <person name="Grimwood J."/>
            <person name="Chapman J.A."/>
            <person name="Shapiro H."/>
            <person name="Aerts A."/>
            <person name="Otillar R.P."/>
            <person name="Terry A.Y."/>
            <person name="Boore J.L."/>
            <person name="Grigoriev I.V."/>
            <person name="Lindberg D.R."/>
            <person name="Seaver E.C."/>
            <person name="Weisblat D.A."/>
            <person name="Putnam N.H."/>
            <person name="Rokhsar D.S."/>
        </authorList>
    </citation>
    <scope>NUCLEOTIDE SEQUENCE</scope>
</reference>
<comment type="similarity">
    <text evidence="3">Belongs to the archaeal Rpo11/eukaryotic RPB11/RPC19 RNA polymerase subunit family.</text>
</comment>
<dbReference type="GO" id="GO:0003899">
    <property type="term" value="F:DNA-directed RNA polymerase activity"/>
    <property type="evidence" value="ECO:0007669"/>
    <property type="project" value="InterPro"/>
</dbReference>
<dbReference type="EMBL" id="AMQM01006668">
    <property type="status" value="NOT_ANNOTATED_CDS"/>
    <property type="molecule type" value="Genomic_DNA"/>
</dbReference>
<feature type="domain" description="DNA-directed RNA polymerase RBP11-like dimerisation" evidence="5">
    <location>
        <begin position="26"/>
        <end position="99"/>
    </location>
</feature>
<gene>
    <name evidence="7" type="primary">20212660</name>
    <name evidence="6" type="ORF">HELRODRAFT_193474</name>
</gene>
<dbReference type="GO" id="GO:0006362">
    <property type="term" value="P:transcription elongation by RNA polymerase I"/>
    <property type="evidence" value="ECO:0000318"/>
    <property type="project" value="GO_Central"/>
</dbReference>
<dbReference type="OrthoDB" id="510325at2759"/>
<feature type="region of interest" description="Disordered" evidence="4">
    <location>
        <begin position="1"/>
        <end position="22"/>
    </location>
</feature>
<dbReference type="InterPro" id="IPR022905">
    <property type="entry name" value="Rpo11-like"/>
</dbReference>
<accession>T1FV14</accession>
<evidence type="ECO:0000256" key="2">
    <source>
        <dbReference type="ARBA" id="ARBA00023163"/>
    </source>
</evidence>
<dbReference type="CDD" id="cd07029">
    <property type="entry name" value="RNAP_I_III_AC19"/>
    <property type="match status" value="1"/>
</dbReference>
<reference evidence="8" key="1">
    <citation type="submission" date="2012-12" db="EMBL/GenBank/DDBJ databases">
        <authorList>
            <person name="Hellsten U."/>
            <person name="Grimwood J."/>
            <person name="Chapman J.A."/>
            <person name="Shapiro H."/>
            <person name="Aerts A."/>
            <person name="Otillar R.P."/>
            <person name="Terry A.Y."/>
            <person name="Boore J.L."/>
            <person name="Simakov O."/>
            <person name="Marletaz F."/>
            <person name="Cho S.-J."/>
            <person name="Edsinger-Gonzales E."/>
            <person name="Havlak P."/>
            <person name="Kuo D.-H."/>
            <person name="Larsson T."/>
            <person name="Lv J."/>
            <person name="Arendt D."/>
            <person name="Savage R."/>
            <person name="Osoegawa K."/>
            <person name="de Jong P."/>
            <person name="Lindberg D.R."/>
            <person name="Seaver E.C."/>
            <person name="Weisblat D.A."/>
            <person name="Putnam N.H."/>
            <person name="Grigoriev I.V."/>
            <person name="Rokhsar D.S."/>
        </authorList>
    </citation>
    <scope>NUCLEOTIDE SEQUENCE</scope>
</reference>
<dbReference type="GO" id="GO:0006383">
    <property type="term" value="P:transcription by RNA polymerase III"/>
    <property type="evidence" value="ECO:0000318"/>
    <property type="project" value="GO_Central"/>
</dbReference>
<dbReference type="GO" id="GO:0005736">
    <property type="term" value="C:RNA polymerase I complex"/>
    <property type="evidence" value="ECO:0000318"/>
    <property type="project" value="GO_Central"/>
</dbReference>
<dbReference type="PANTHER" id="PTHR13946:SF28">
    <property type="entry name" value="DNA-DIRECTED RNA POLYMERASES I AND III SUBUNIT RPAC2"/>
    <property type="match status" value="1"/>
</dbReference>
<dbReference type="InterPro" id="IPR009025">
    <property type="entry name" value="RBP11-like_dimer"/>
</dbReference>
<dbReference type="EMBL" id="KB097502">
    <property type="protein sequence ID" value="ESN95790.1"/>
    <property type="molecule type" value="Genomic_DNA"/>
</dbReference>
<keyword evidence="8" id="KW-1185">Reference proteome</keyword>
<dbReference type="HOGENOM" id="CLU_090381_4_0_1"/>
<dbReference type="GeneID" id="20212660"/>
<dbReference type="GO" id="GO:0005666">
    <property type="term" value="C:RNA polymerase III complex"/>
    <property type="evidence" value="ECO:0000318"/>
    <property type="project" value="GO_Central"/>
</dbReference>
<evidence type="ECO:0000259" key="5">
    <source>
        <dbReference type="Pfam" id="PF13656"/>
    </source>
</evidence>
<evidence type="ECO:0000256" key="3">
    <source>
        <dbReference type="ARBA" id="ARBA00025751"/>
    </source>
</evidence>
<proteinExistence type="inferred from homology"/>
<dbReference type="RefSeq" id="XP_009026092.1">
    <property type="nucleotide sequence ID" value="XM_009027844.1"/>
</dbReference>
<dbReference type="InterPro" id="IPR033898">
    <property type="entry name" value="RNAP_AC19"/>
</dbReference>
<dbReference type="KEGG" id="hro:HELRODRAFT_193474"/>
<dbReference type="SUPFAM" id="SSF55257">
    <property type="entry name" value="RBP11-like subunits of RNA polymerase"/>
    <property type="match status" value="1"/>
</dbReference>
<dbReference type="CTD" id="20212660"/>
<dbReference type="eggNOG" id="KOG3438">
    <property type="taxonomic scope" value="Eukaryota"/>
</dbReference>
<dbReference type="STRING" id="6412.T1FV14"/>
<name>T1FV14_HELRO</name>
<evidence type="ECO:0000256" key="1">
    <source>
        <dbReference type="ARBA" id="ARBA00022478"/>
    </source>
</evidence>
<evidence type="ECO:0000313" key="7">
    <source>
        <dbReference type="EnsemblMetazoa" id="HelroP193474"/>
    </source>
</evidence>
<evidence type="ECO:0000313" key="8">
    <source>
        <dbReference type="Proteomes" id="UP000015101"/>
    </source>
</evidence>
<dbReference type="GO" id="GO:0046983">
    <property type="term" value="F:protein dimerization activity"/>
    <property type="evidence" value="ECO:0007669"/>
    <property type="project" value="InterPro"/>
</dbReference>
<protein>
    <recommendedName>
        <fullName evidence="5">DNA-directed RNA polymerase RBP11-like dimerisation domain-containing protein</fullName>
    </recommendedName>
</protein>
<dbReference type="InterPro" id="IPR036603">
    <property type="entry name" value="RBP11-like"/>
</dbReference>
<dbReference type="Proteomes" id="UP000015101">
    <property type="component" value="Unassembled WGS sequence"/>
</dbReference>
<dbReference type="InParanoid" id="T1FV14"/>
<keyword evidence="2" id="KW-0804">Transcription</keyword>
<dbReference type="PANTHER" id="PTHR13946">
    <property type="entry name" value="DNA-DIRECTED RNA POLYMERASE I,II,III"/>
    <property type="match status" value="1"/>
</dbReference>
<dbReference type="EnsemblMetazoa" id="HelroT193474">
    <property type="protein sequence ID" value="HelroP193474"/>
    <property type="gene ID" value="HelroG193474"/>
</dbReference>
<reference evidence="7" key="3">
    <citation type="submission" date="2015-06" db="UniProtKB">
        <authorList>
            <consortium name="EnsemblMetazoa"/>
        </authorList>
    </citation>
    <scope>IDENTIFICATION</scope>
</reference>
<dbReference type="AlphaFoldDB" id="T1FV14"/>
<dbReference type="Pfam" id="PF13656">
    <property type="entry name" value="RNA_pol_L_2"/>
    <property type="match status" value="1"/>
</dbReference>
<evidence type="ECO:0000256" key="4">
    <source>
        <dbReference type="SAM" id="MobiDB-lite"/>
    </source>
</evidence>